<sequence>MATELGKQENIEVPNLYFPSWIGRPWNYHGYTEATKQTQLN</sequence>
<name>A0A2P2J5S0_RHIMU</name>
<protein>
    <submittedName>
        <fullName evidence="1">Uncharacterized protein</fullName>
    </submittedName>
</protein>
<dbReference type="EMBL" id="GGEC01008365">
    <property type="protein sequence ID" value="MBW88848.1"/>
    <property type="molecule type" value="Transcribed_RNA"/>
</dbReference>
<accession>A0A2P2J5S0</accession>
<evidence type="ECO:0000313" key="1">
    <source>
        <dbReference type="EMBL" id="MBW88848.1"/>
    </source>
</evidence>
<proteinExistence type="predicted"/>
<reference evidence="1" key="1">
    <citation type="submission" date="2018-02" db="EMBL/GenBank/DDBJ databases">
        <title>Rhizophora mucronata_Transcriptome.</title>
        <authorList>
            <person name="Meera S.P."/>
            <person name="Sreeshan A."/>
            <person name="Augustine A."/>
        </authorList>
    </citation>
    <scope>NUCLEOTIDE SEQUENCE</scope>
    <source>
        <tissue evidence="1">Leaf</tissue>
    </source>
</reference>
<dbReference type="AlphaFoldDB" id="A0A2P2J5S0"/>
<organism evidence="1">
    <name type="scientific">Rhizophora mucronata</name>
    <name type="common">Asiatic mangrove</name>
    <dbReference type="NCBI Taxonomy" id="61149"/>
    <lineage>
        <taxon>Eukaryota</taxon>
        <taxon>Viridiplantae</taxon>
        <taxon>Streptophyta</taxon>
        <taxon>Embryophyta</taxon>
        <taxon>Tracheophyta</taxon>
        <taxon>Spermatophyta</taxon>
        <taxon>Magnoliopsida</taxon>
        <taxon>eudicotyledons</taxon>
        <taxon>Gunneridae</taxon>
        <taxon>Pentapetalae</taxon>
        <taxon>rosids</taxon>
        <taxon>fabids</taxon>
        <taxon>Malpighiales</taxon>
        <taxon>Rhizophoraceae</taxon>
        <taxon>Rhizophora</taxon>
    </lineage>
</organism>